<proteinExistence type="predicted"/>
<sequence>MTIGKNYRPYVVDALRNRTMNNDELYGKYLETLQYIPNMKKFSIVDRVESEALKVLIVEMSYWNLDEITLALSHQLMREDYDMLTYNNLLQNIPEDVKSINLFFFPFNTESLEEISERDSLKKFTYFQHPHIYKSLKAVKNVMPNCIVDTRKWKTPVSGCLKLNVISEFLINIAD</sequence>
<evidence type="ECO:0000313" key="1">
    <source>
        <dbReference type="EMBL" id="ULT83057.1"/>
    </source>
</evidence>
<organism evidence="1 2">
    <name type="scientific">Caenorhabditis briggsae</name>
    <dbReference type="NCBI Taxonomy" id="6238"/>
    <lineage>
        <taxon>Eukaryota</taxon>
        <taxon>Metazoa</taxon>
        <taxon>Ecdysozoa</taxon>
        <taxon>Nematoda</taxon>
        <taxon>Chromadorea</taxon>
        <taxon>Rhabditida</taxon>
        <taxon>Rhabditina</taxon>
        <taxon>Rhabditomorpha</taxon>
        <taxon>Rhabditoidea</taxon>
        <taxon>Rhabditidae</taxon>
        <taxon>Peloderinae</taxon>
        <taxon>Caenorhabditis</taxon>
    </lineage>
</organism>
<dbReference type="Proteomes" id="UP000827892">
    <property type="component" value="Chromosome X"/>
</dbReference>
<dbReference type="EMBL" id="CP090896">
    <property type="protein sequence ID" value="ULT83057.1"/>
    <property type="molecule type" value="Genomic_DNA"/>
</dbReference>
<accession>A0AAE8ZR62</accession>
<name>A0AAE8ZR62_CAEBR</name>
<evidence type="ECO:0000313" key="2">
    <source>
        <dbReference type="Proteomes" id="UP000827892"/>
    </source>
</evidence>
<gene>
    <name evidence="1" type="ORF">L3Y34_012352</name>
</gene>
<protein>
    <submittedName>
        <fullName evidence="1">Uncharacterized protein</fullName>
    </submittedName>
</protein>
<dbReference type="AlphaFoldDB" id="A0AAE8ZR62"/>
<reference evidence="1 2" key="1">
    <citation type="submission" date="2022-05" db="EMBL/GenBank/DDBJ databases">
        <title>Chromosome-level reference genomes for two strains of Caenorhabditis briggsae: an improved platform for comparative genomics.</title>
        <authorList>
            <person name="Stevens L."/>
            <person name="Andersen E.C."/>
        </authorList>
    </citation>
    <scope>NUCLEOTIDE SEQUENCE [LARGE SCALE GENOMIC DNA]</scope>
    <source>
        <strain evidence="1">QX1410_ONT</strain>
        <tissue evidence="1">Whole-organism</tissue>
    </source>
</reference>